<dbReference type="Pfam" id="PF00563">
    <property type="entry name" value="EAL"/>
    <property type="match status" value="1"/>
</dbReference>
<dbReference type="SUPFAM" id="SSF55073">
    <property type="entry name" value="Nucleotide cyclase"/>
    <property type="match status" value="1"/>
</dbReference>
<protein>
    <recommendedName>
        <fullName evidence="6">Diguanylate cyclase</fullName>
    </recommendedName>
</protein>
<evidence type="ECO:0008006" key="6">
    <source>
        <dbReference type="Google" id="ProtNLM"/>
    </source>
</evidence>
<accession>A0A2U3QJK6</accession>
<keyword evidence="1" id="KW-1133">Transmembrane helix</keyword>
<dbReference type="PANTHER" id="PTHR44757:SF2">
    <property type="entry name" value="BIOFILM ARCHITECTURE MAINTENANCE PROTEIN MBAA"/>
    <property type="match status" value="1"/>
</dbReference>
<dbReference type="CDD" id="cd01948">
    <property type="entry name" value="EAL"/>
    <property type="match status" value="1"/>
</dbReference>
<dbReference type="InterPro" id="IPR000160">
    <property type="entry name" value="GGDEF_dom"/>
</dbReference>
<name>A0A2U3QJK6_9BACT</name>
<dbReference type="PANTHER" id="PTHR44757">
    <property type="entry name" value="DIGUANYLATE CYCLASE DGCP"/>
    <property type="match status" value="1"/>
</dbReference>
<keyword evidence="5" id="KW-1185">Reference proteome</keyword>
<sequence>MDSVEKLVDRLRAAGPWQLILISVVLAELFTLLFSTLQSYLYWGHVSVQVLIVGAGDALIVTIFVATIITILSWQISALKQKLKSREEAEKQFRVLAYYDTLTGLPNRVMFKEVLGQAIKAAEREKEGELGLLFIDLDDFKRVNDSLGHDLGDQLLHAVTERLLVSTRSSDYIARSEDEEAPDVLSRLGGDEFTVLLRRLVHVEDAGKVAARLQNDLSEAFVIGGQEIFITASIGIAVYPNDGKDVHALLKNADAAMYHAKSKGRNNYQYYTPAMNFSALEVLTVERKLHKAVENNELQLFYQPKKSLAKDKVTGMEALLRWKPAGGEMVLPSQFISIAEETGLIIELGKWALGRACAQAKQWQEAGYEPIVMSVNLSSRQFDQKDLVDVVSNALIDSGLEARFFELEITESAVMRDPDGAMRVLAVLKEMGVTISIDDFGTGYSSLNYLRMIPLDYLKIDRSFVVNIGRVRSDEAIIKAIIGIAHSLDLRVTAEGVESIEQLSFLRACGCDEIQGYIVSPPVPDSEVERLLYRSNSPIFP</sequence>
<dbReference type="Gene3D" id="3.30.70.270">
    <property type="match status" value="1"/>
</dbReference>
<dbReference type="PROSITE" id="PS50883">
    <property type="entry name" value="EAL"/>
    <property type="match status" value="1"/>
</dbReference>
<evidence type="ECO:0000256" key="1">
    <source>
        <dbReference type="SAM" id="Phobius"/>
    </source>
</evidence>
<dbReference type="InterPro" id="IPR029787">
    <property type="entry name" value="Nucleotide_cyclase"/>
</dbReference>
<dbReference type="InterPro" id="IPR052155">
    <property type="entry name" value="Biofilm_reg_signaling"/>
</dbReference>
<dbReference type="AlphaFoldDB" id="A0A2U3QJK6"/>
<evidence type="ECO:0000259" key="2">
    <source>
        <dbReference type="PROSITE" id="PS50883"/>
    </source>
</evidence>
<feature type="transmembrane region" description="Helical" evidence="1">
    <location>
        <begin position="50"/>
        <end position="74"/>
    </location>
</feature>
<dbReference type="CDD" id="cd01949">
    <property type="entry name" value="GGDEF"/>
    <property type="match status" value="1"/>
</dbReference>
<dbReference type="SUPFAM" id="SSF141868">
    <property type="entry name" value="EAL domain-like"/>
    <property type="match status" value="1"/>
</dbReference>
<evidence type="ECO:0000259" key="3">
    <source>
        <dbReference type="PROSITE" id="PS50887"/>
    </source>
</evidence>
<dbReference type="EMBL" id="OUUY01000108">
    <property type="protein sequence ID" value="SPQ01530.1"/>
    <property type="molecule type" value="Genomic_DNA"/>
</dbReference>
<feature type="domain" description="EAL" evidence="2">
    <location>
        <begin position="282"/>
        <end position="536"/>
    </location>
</feature>
<keyword evidence="1" id="KW-0472">Membrane</keyword>
<gene>
    <name evidence="4" type="ORF">NBG4_60006</name>
</gene>
<feature type="domain" description="GGDEF" evidence="3">
    <location>
        <begin position="128"/>
        <end position="273"/>
    </location>
</feature>
<dbReference type="Proteomes" id="UP000245125">
    <property type="component" value="Unassembled WGS sequence"/>
</dbReference>
<reference evidence="5" key="1">
    <citation type="submission" date="2018-03" db="EMBL/GenBank/DDBJ databases">
        <authorList>
            <person name="Zecchin S."/>
        </authorList>
    </citation>
    <scope>NUCLEOTIDE SEQUENCE [LARGE SCALE GENOMIC DNA]</scope>
</reference>
<dbReference type="SMART" id="SM00052">
    <property type="entry name" value="EAL"/>
    <property type="match status" value="1"/>
</dbReference>
<dbReference type="NCBIfam" id="TIGR00254">
    <property type="entry name" value="GGDEF"/>
    <property type="match status" value="2"/>
</dbReference>
<dbReference type="InterPro" id="IPR043128">
    <property type="entry name" value="Rev_trsase/Diguanyl_cyclase"/>
</dbReference>
<dbReference type="Pfam" id="PF00990">
    <property type="entry name" value="GGDEF"/>
    <property type="match status" value="2"/>
</dbReference>
<evidence type="ECO:0000313" key="5">
    <source>
        <dbReference type="Proteomes" id="UP000245125"/>
    </source>
</evidence>
<feature type="transmembrane region" description="Helical" evidence="1">
    <location>
        <begin position="20"/>
        <end position="43"/>
    </location>
</feature>
<dbReference type="SMART" id="SM00267">
    <property type="entry name" value="GGDEF"/>
    <property type="match status" value="1"/>
</dbReference>
<dbReference type="Gene3D" id="3.20.20.450">
    <property type="entry name" value="EAL domain"/>
    <property type="match status" value="1"/>
</dbReference>
<evidence type="ECO:0000313" key="4">
    <source>
        <dbReference type="EMBL" id="SPQ01530.1"/>
    </source>
</evidence>
<dbReference type="InterPro" id="IPR035919">
    <property type="entry name" value="EAL_sf"/>
</dbReference>
<dbReference type="InterPro" id="IPR001633">
    <property type="entry name" value="EAL_dom"/>
</dbReference>
<dbReference type="PROSITE" id="PS50887">
    <property type="entry name" value="GGDEF"/>
    <property type="match status" value="1"/>
</dbReference>
<keyword evidence="1" id="KW-0812">Transmembrane</keyword>
<proteinExistence type="predicted"/>
<organism evidence="4 5">
    <name type="scientific">Candidatus Sulfobium mesophilum</name>
    <dbReference type="NCBI Taxonomy" id="2016548"/>
    <lineage>
        <taxon>Bacteria</taxon>
        <taxon>Pseudomonadati</taxon>
        <taxon>Nitrospirota</taxon>
        <taxon>Nitrospiria</taxon>
        <taxon>Nitrospirales</taxon>
        <taxon>Nitrospiraceae</taxon>
        <taxon>Candidatus Sulfobium</taxon>
    </lineage>
</organism>